<dbReference type="Proteomes" id="UP000000787">
    <property type="component" value="Chromosome"/>
</dbReference>
<evidence type="ECO:0000313" key="2">
    <source>
        <dbReference type="EMBL" id="ABX03797.1"/>
    </source>
</evidence>
<evidence type="ECO:0000256" key="1">
    <source>
        <dbReference type="SAM" id="MobiDB-lite"/>
    </source>
</evidence>
<dbReference type="EMBL" id="CP000875">
    <property type="protein sequence ID" value="ABX03797.1"/>
    <property type="molecule type" value="Genomic_DNA"/>
</dbReference>
<dbReference type="AlphaFoldDB" id="A9B0S7"/>
<name>A9B0S7_HERA2</name>
<dbReference type="InParanoid" id="A9B0S7"/>
<sequence>MKLSKDTAHRLLSIGLALGVLTGCDQALPLPTTAINPTETVDAINATLHAQATAFAQSPTLEPAAEATYWADRNRESEYYAATVAAGRPTRTLSPDSADIATAKANGTLLTPFLSPVPRVIGRHYGCFDIPNRTITVHDCWFMVDNLSRYELVLYTKDADPSVSYILVETQTIQTQDVTTARYGTPRTIEPLYIHHTDGAQIYFATVANTTTVVLRFNLETRQWLDPNGTPIPVTATPTSIMPVPATPTSGGSTSTPRSAKTALLVVGTVTNTNVQRGFSRHKPH</sequence>
<feature type="compositionally biased region" description="Low complexity" evidence="1">
    <location>
        <begin position="243"/>
        <end position="258"/>
    </location>
</feature>
<gene>
    <name evidence="2" type="ordered locus">Haur_1149</name>
</gene>
<protein>
    <recommendedName>
        <fullName evidence="4">Lipoprotein</fullName>
    </recommendedName>
</protein>
<dbReference type="BioCyc" id="HAUR316274:GHYA-1171-MONOMER"/>
<dbReference type="PROSITE" id="PS51257">
    <property type="entry name" value="PROKAR_LIPOPROTEIN"/>
    <property type="match status" value="1"/>
</dbReference>
<dbReference type="KEGG" id="hau:Haur_1149"/>
<proteinExistence type="predicted"/>
<feature type="region of interest" description="Disordered" evidence="1">
    <location>
        <begin position="236"/>
        <end position="258"/>
    </location>
</feature>
<keyword evidence="3" id="KW-1185">Reference proteome</keyword>
<evidence type="ECO:0000313" key="3">
    <source>
        <dbReference type="Proteomes" id="UP000000787"/>
    </source>
</evidence>
<accession>A9B0S7</accession>
<organism evidence="2 3">
    <name type="scientific">Herpetosiphon aurantiacus (strain ATCC 23779 / DSM 785 / 114-95)</name>
    <dbReference type="NCBI Taxonomy" id="316274"/>
    <lineage>
        <taxon>Bacteria</taxon>
        <taxon>Bacillati</taxon>
        <taxon>Chloroflexota</taxon>
        <taxon>Chloroflexia</taxon>
        <taxon>Herpetosiphonales</taxon>
        <taxon>Herpetosiphonaceae</taxon>
        <taxon>Herpetosiphon</taxon>
    </lineage>
</organism>
<reference evidence="2 3" key="1">
    <citation type="journal article" date="2011" name="Stand. Genomic Sci.">
        <title>Complete genome sequence of the filamentous gliding predatory bacterium Herpetosiphon aurantiacus type strain (114-95(T)).</title>
        <authorList>
            <person name="Kiss H."/>
            <person name="Nett M."/>
            <person name="Domin N."/>
            <person name="Martin K."/>
            <person name="Maresca J.A."/>
            <person name="Copeland A."/>
            <person name="Lapidus A."/>
            <person name="Lucas S."/>
            <person name="Berry K.W."/>
            <person name="Glavina Del Rio T."/>
            <person name="Dalin E."/>
            <person name="Tice H."/>
            <person name="Pitluck S."/>
            <person name="Richardson P."/>
            <person name="Bruce D."/>
            <person name="Goodwin L."/>
            <person name="Han C."/>
            <person name="Detter J.C."/>
            <person name="Schmutz J."/>
            <person name="Brettin T."/>
            <person name="Land M."/>
            <person name="Hauser L."/>
            <person name="Kyrpides N.C."/>
            <person name="Ivanova N."/>
            <person name="Goker M."/>
            <person name="Woyke T."/>
            <person name="Klenk H.P."/>
            <person name="Bryant D.A."/>
        </authorList>
    </citation>
    <scope>NUCLEOTIDE SEQUENCE [LARGE SCALE GENOMIC DNA]</scope>
    <source>
        <strain evidence="3">ATCC 23779 / DSM 785 / 114-95</strain>
    </source>
</reference>
<evidence type="ECO:0008006" key="4">
    <source>
        <dbReference type="Google" id="ProtNLM"/>
    </source>
</evidence>
<dbReference type="HOGENOM" id="CLU_975814_0_0_0"/>